<comment type="similarity">
    <text evidence="2">Belongs to the AB hydrolase superfamily. Lipase family. Class 3 subfamily.</text>
</comment>
<evidence type="ECO:0000256" key="2">
    <source>
        <dbReference type="ARBA" id="ARBA00043996"/>
    </source>
</evidence>
<dbReference type="HOGENOM" id="CLU_032957_9_1_1"/>
<dbReference type="CDD" id="cd00519">
    <property type="entry name" value="Lipase_3"/>
    <property type="match status" value="1"/>
</dbReference>
<dbReference type="Proteomes" id="UP000053257">
    <property type="component" value="Unassembled WGS sequence"/>
</dbReference>
<dbReference type="AlphaFoldDB" id="A0A0C3PGP7"/>
<dbReference type="PANTHER" id="PTHR45856">
    <property type="entry name" value="ALPHA/BETA-HYDROLASES SUPERFAMILY PROTEIN"/>
    <property type="match status" value="1"/>
</dbReference>
<organism evidence="7 8">
    <name type="scientific">Phlebiopsis gigantea (strain 11061_1 CR5-6)</name>
    <name type="common">White-rot fungus</name>
    <name type="synonym">Peniophora gigantea</name>
    <dbReference type="NCBI Taxonomy" id="745531"/>
    <lineage>
        <taxon>Eukaryota</taxon>
        <taxon>Fungi</taxon>
        <taxon>Dikarya</taxon>
        <taxon>Basidiomycota</taxon>
        <taxon>Agaricomycotina</taxon>
        <taxon>Agaricomycetes</taxon>
        <taxon>Polyporales</taxon>
        <taxon>Phanerochaetaceae</taxon>
        <taxon>Phlebiopsis</taxon>
    </lineage>
</organism>
<reference evidence="7 8" key="1">
    <citation type="journal article" date="2014" name="PLoS Genet.">
        <title>Analysis of the Phlebiopsis gigantea genome, transcriptome and secretome provides insight into its pioneer colonization strategies of wood.</title>
        <authorList>
            <person name="Hori C."/>
            <person name="Ishida T."/>
            <person name="Igarashi K."/>
            <person name="Samejima M."/>
            <person name="Suzuki H."/>
            <person name="Master E."/>
            <person name="Ferreira P."/>
            <person name="Ruiz-Duenas F.J."/>
            <person name="Held B."/>
            <person name="Canessa P."/>
            <person name="Larrondo L.F."/>
            <person name="Schmoll M."/>
            <person name="Druzhinina I.S."/>
            <person name="Kubicek C.P."/>
            <person name="Gaskell J.A."/>
            <person name="Kersten P."/>
            <person name="St John F."/>
            <person name="Glasner J."/>
            <person name="Sabat G."/>
            <person name="Splinter BonDurant S."/>
            <person name="Syed K."/>
            <person name="Yadav J."/>
            <person name="Mgbeahuruike A.C."/>
            <person name="Kovalchuk A."/>
            <person name="Asiegbu F.O."/>
            <person name="Lackner G."/>
            <person name="Hoffmeister D."/>
            <person name="Rencoret J."/>
            <person name="Gutierrez A."/>
            <person name="Sun H."/>
            <person name="Lindquist E."/>
            <person name="Barry K."/>
            <person name="Riley R."/>
            <person name="Grigoriev I.V."/>
            <person name="Henrissat B."/>
            <person name="Kues U."/>
            <person name="Berka R.M."/>
            <person name="Martinez A.T."/>
            <person name="Covert S.F."/>
            <person name="Blanchette R.A."/>
            <person name="Cullen D."/>
        </authorList>
    </citation>
    <scope>NUCLEOTIDE SEQUENCE [LARGE SCALE GENOMIC DNA]</scope>
    <source>
        <strain evidence="7 8">11061_1 CR5-6</strain>
    </source>
</reference>
<proteinExistence type="inferred from homology"/>
<comment type="catalytic activity">
    <reaction evidence="4">
        <text>a monoacylglycerol + H2O = glycerol + a fatty acid + H(+)</text>
        <dbReference type="Rhea" id="RHEA:15245"/>
        <dbReference type="ChEBI" id="CHEBI:15377"/>
        <dbReference type="ChEBI" id="CHEBI:15378"/>
        <dbReference type="ChEBI" id="CHEBI:17408"/>
        <dbReference type="ChEBI" id="CHEBI:17754"/>
        <dbReference type="ChEBI" id="CHEBI:28868"/>
    </reaction>
</comment>
<comment type="catalytic activity">
    <reaction evidence="3">
        <text>a diacylglycerol + H2O = a monoacylglycerol + a fatty acid + H(+)</text>
        <dbReference type="Rhea" id="RHEA:32731"/>
        <dbReference type="ChEBI" id="CHEBI:15377"/>
        <dbReference type="ChEBI" id="CHEBI:15378"/>
        <dbReference type="ChEBI" id="CHEBI:17408"/>
        <dbReference type="ChEBI" id="CHEBI:18035"/>
        <dbReference type="ChEBI" id="CHEBI:28868"/>
    </reaction>
</comment>
<dbReference type="Pfam" id="PF01764">
    <property type="entry name" value="Lipase_3"/>
    <property type="match status" value="1"/>
</dbReference>
<evidence type="ECO:0000256" key="3">
    <source>
        <dbReference type="ARBA" id="ARBA00047591"/>
    </source>
</evidence>
<keyword evidence="8" id="KW-1185">Reference proteome</keyword>
<dbReference type="InterPro" id="IPR002921">
    <property type="entry name" value="Fungal_lipase-type"/>
</dbReference>
<evidence type="ECO:0000259" key="6">
    <source>
        <dbReference type="Pfam" id="PF01764"/>
    </source>
</evidence>
<dbReference type="EMBL" id="KN840557">
    <property type="protein sequence ID" value="KIP04948.1"/>
    <property type="molecule type" value="Genomic_DNA"/>
</dbReference>
<evidence type="ECO:0000313" key="7">
    <source>
        <dbReference type="EMBL" id="KIP04948.1"/>
    </source>
</evidence>
<sequence length="296" mass="30870">MLPLALLALGLAASPASARPLRPRQTISALSTSQISSFKPYTFFASAGYCAPAATLAWTCGANCDANPGFEPVASGGDGDSVQFWFVGFDPTLETVIVSHQGTDPSEIEPLITDGDIERKTLDATLFPGVSSSVTVHSGFADAQAATATQVLAAVQSAIAKFDATQVTLVGHSLGAAIALLDAVYLPLHISGVTFKTFGYGLPRVGNQDFADYVDAHVTSLTHINNEEDPIPILPGMFLGFHHPSGEVHITDAGVWEACPGQDNDSNLCIVGDVSNIFDGTESDHDGPYDGVTMGC</sequence>
<accession>A0A0C3PGP7</accession>
<protein>
    <recommendedName>
        <fullName evidence="6">Fungal lipase-type domain-containing protein</fullName>
    </recommendedName>
</protein>
<keyword evidence="1" id="KW-1015">Disulfide bond</keyword>
<evidence type="ECO:0000256" key="5">
    <source>
        <dbReference type="SAM" id="SignalP"/>
    </source>
</evidence>
<dbReference type="SUPFAM" id="SSF53474">
    <property type="entry name" value="alpha/beta-Hydrolases"/>
    <property type="match status" value="1"/>
</dbReference>
<evidence type="ECO:0000313" key="8">
    <source>
        <dbReference type="Proteomes" id="UP000053257"/>
    </source>
</evidence>
<evidence type="ECO:0000256" key="1">
    <source>
        <dbReference type="ARBA" id="ARBA00023157"/>
    </source>
</evidence>
<keyword evidence="5" id="KW-0732">Signal</keyword>
<evidence type="ECO:0000256" key="4">
    <source>
        <dbReference type="ARBA" id="ARBA00048461"/>
    </source>
</evidence>
<feature type="signal peptide" evidence="5">
    <location>
        <begin position="1"/>
        <end position="18"/>
    </location>
</feature>
<dbReference type="InterPro" id="IPR051218">
    <property type="entry name" value="Sec_MonoDiacylglyc_Lipase"/>
</dbReference>
<dbReference type="OrthoDB" id="426718at2759"/>
<dbReference type="Gene3D" id="3.40.50.1820">
    <property type="entry name" value="alpha/beta hydrolase"/>
    <property type="match status" value="1"/>
</dbReference>
<gene>
    <name evidence="7" type="ORF">PHLGIDRAFT_129172</name>
</gene>
<dbReference type="GO" id="GO:0006629">
    <property type="term" value="P:lipid metabolic process"/>
    <property type="evidence" value="ECO:0007669"/>
    <property type="project" value="InterPro"/>
</dbReference>
<name>A0A0C3PGP7_PHLG1</name>
<feature type="chain" id="PRO_5002168118" description="Fungal lipase-type domain-containing protein" evidence="5">
    <location>
        <begin position="19"/>
        <end position="296"/>
    </location>
</feature>
<dbReference type="InterPro" id="IPR029058">
    <property type="entry name" value="AB_hydrolase_fold"/>
</dbReference>
<dbReference type="PANTHER" id="PTHR45856:SF25">
    <property type="entry name" value="FUNGAL LIPASE-LIKE DOMAIN-CONTAINING PROTEIN"/>
    <property type="match status" value="1"/>
</dbReference>
<feature type="domain" description="Fungal lipase-type" evidence="6">
    <location>
        <begin position="98"/>
        <end position="237"/>
    </location>
</feature>